<dbReference type="Gene3D" id="3.60.21.10">
    <property type="match status" value="1"/>
</dbReference>
<dbReference type="EMBL" id="BMAO01012361">
    <property type="protein sequence ID" value="GFQ80831.1"/>
    <property type="molecule type" value="Genomic_DNA"/>
</dbReference>
<dbReference type="Proteomes" id="UP000887116">
    <property type="component" value="Unassembled WGS sequence"/>
</dbReference>
<sequence length="98" mass="10803">MYSTTLSKLESNFAAYQTDQSSEILINVDNTHIRAVFCGHWHGNGGGFYKDLEVVVTSAVGGQLRGDKSGFRVVKLGDNSIKHTYYAFEDAPKNISLD</sequence>
<reference evidence="1" key="1">
    <citation type="submission" date="2020-07" db="EMBL/GenBank/DDBJ databases">
        <title>Multicomponent nature underlies the extraordinary mechanical properties of spider dragline silk.</title>
        <authorList>
            <person name="Kono N."/>
            <person name="Nakamura H."/>
            <person name="Mori M."/>
            <person name="Yoshida Y."/>
            <person name="Ohtoshi R."/>
            <person name="Malay A.D."/>
            <person name="Moran D.A.P."/>
            <person name="Tomita M."/>
            <person name="Numata K."/>
            <person name="Arakawa K."/>
        </authorList>
    </citation>
    <scope>NUCLEOTIDE SEQUENCE</scope>
</reference>
<organism evidence="1 2">
    <name type="scientific">Trichonephila clavata</name>
    <name type="common">Joro spider</name>
    <name type="synonym">Nephila clavata</name>
    <dbReference type="NCBI Taxonomy" id="2740835"/>
    <lineage>
        <taxon>Eukaryota</taxon>
        <taxon>Metazoa</taxon>
        <taxon>Ecdysozoa</taxon>
        <taxon>Arthropoda</taxon>
        <taxon>Chelicerata</taxon>
        <taxon>Arachnida</taxon>
        <taxon>Araneae</taxon>
        <taxon>Araneomorphae</taxon>
        <taxon>Entelegynae</taxon>
        <taxon>Araneoidea</taxon>
        <taxon>Nephilidae</taxon>
        <taxon>Trichonephila</taxon>
    </lineage>
</organism>
<protein>
    <submittedName>
        <fullName evidence="1">Uncharacterized protein</fullName>
    </submittedName>
</protein>
<name>A0A8X6FIS3_TRICU</name>
<proteinExistence type="predicted"/>
<dbReference type="SUPFAM" id="SSF56300">
    <property type="entry name" value="Metallo-dependent phosphatases"/>
    <property type="match status" value="1"/>
</dbReference>
<accession>A0A8X6FIS3</accession>
<keyword evidence="2" id="KW-1185">Reference proteome</keyword>
<gene>
    <name evidence="1" type="ORF">TNCT_718411</name>
</gene>
<dbReference type="AlphaFoldDB" id="A0A8X6FIS3"/>
<evidence type="ECO:0000313" key="1">
    <source>
        <dbReference type="EMBL" id="GFQ80831.1"/>
    </source>
</evidence>
<dbReference type="InterPro" id="IPR029052">
    <property type="entry name" value="Metallo-depent_PP-like"/>
</dbReference>
<comment type="caution">
    <text evidence="1">The sequence shown here is derived from an EMBL/GenBank/DDBJ whole genome shotgun (WGS) entry which is preliminary data.</text>
</comment>
<evidence type="ECO:0000313" key="2">
    <source>
        <dbReference type="Proteomes" id="UP000887116"/>
    </source>
</evidence>
<dbReference type="OrthoDB" id="45007at2759"/>